<evidence type="ECO:0000256" key="3">
    <source>
        <dbReference type="ARBA" id="ARBA00022692"/>
    </source>
</evidence>
<feature type="compositionally biased region" description="Acidic residues" evidence="7">
    <location>
        <begin position="350"/>
        <end position="373"/>
    </location>
</feature>
<dbReference type="EMBL" id="KZ858963">
    <property type="protein sequence ID" value="RDW27431.1"/>
    <property type="molecule type" value="Genomic_DNA"/>
</dbReference>
<evidence type="ECO:0000256" key="1">
    <source>
        <dbReference type="ARBA" id="ARBA00004141"/>
    </source>
</evidence>
<dbReference type="InterPro" id="IPR006634">
    <property type="entry name" value="TLC-dom"/>
</dbReference>
<dbReference type="Pfam" id="PF03798">
    <property type="entry name" value="TRAM_LAG1_CLN8"/>
    <property type="match status" value="1"/>
</dbReference>
<dbReference type="AlphaFoldDB" id="A0A371CAV5"/>
<keyword evidence="3 6" id="KW-0812">Transmembrane</keyword>
<sequence>MASPKGANPVEASKPPVAVAHKQKTTAWRGLMDYLSARQITLPLKVLTYIVVMHRFAALRPYTRKFFHLQYPKHEVDGVAAYYSRGRDDIYFVLTGILALTFLRAACMDFVLVPMARALKITKRKPQLRFAEQGWALIYYTSSTWIGFYLYYHSPYWLNVEELWRGYPHFELDPFFKAYYLIQFSFWVQQIFVLNMEEKRKDHYQMFTHHIVTCALMCGSYYYYYTRVGHLILVLMDGVDTLLASAKMLKYLRYDTMCDAMFGLFVIAWVVLRHGLYNYVTWSAYFQAPVLVAENCLRDEDGQETCFNPALHRVFVVLLIALQIITLIWLYMIVRVIVKILKGGGAEDSRSDDEDSDEEEGEAEGEEEEEEEEEIRKLVCARVEEGCIYGVSSTTIRYGEFGFWVILQ</sequence>
<feature type="transmembrane region" description="Helical" evidence="8">
    <location>
        <begin position="261"/>
        <end position="280"/>
    </location>
</feature>
<evidence type="ECO:0000313" key="11">
    <source>
        <dbReference type="Proteomes" id="UP000256601"/>
    </source>
</evidence>
<keyword evidence="4 8" id="KW-1133">Transmembrane helix</keyword>
<comment type="subcellular location">
    <subcellularLocation>
        <location evidence="1">Membrane</location>
        <topology evidence="1">Multi-pass membrane protein</topology>
    </subcellularLocation>
</comment>
<comment type="similarity">
    <text evidence="2">Belongs to the sphingosine N-acyltransferase family.</text>
</comment>
<dbReference type="PIRSF" id="PIRSF005225">
    <property type="entry name" value="LAG1_LAC1"/>
    <property type="match status" value="1"/>
</dbReference>
<feature type="region of interest" description="Disordered" evidence="7">
    <location>
        <begin position="345"/>
        <end position="374"/>
    </location>
</feature>
<name>A0A371CAV5_YARLL</name>
<feature type="transmembrane region" description="Helical" evidence="8">
    <location>
        <begin position="206"/>
        <end position="224"/>
    </location>
</feature>
<feature type="transmembrane region" description="Helical" evidence="8">
    <location>
        <begin position="174"/>
        <end position="194"/>
    </location>
</feature>
<gene>
    <name evidence="10" type="ORF">B0I71DRAFT_139202</name>
</gene>
<evidence type="ECO:0000259" key="9">
    <source>
        <dbReference type="PROSITE" id="PS50922"/>
    </source>
</evidence>
<dbReference type="Proteomes" id="UP000256601">
    <property type="component" value="Unassembled WGS sequence"/>
</dbReference>
<accession>A0A371CAV5</accession>
<dbReference type="SMART" id="SM00724">
    <property type="entry name" value="TLC"/>
    <property type="match status" value="1"/>
</dbReference>
<feature type="domain" description="TLC" evidence="9">
    <location>
        <begin position="128"/>
        <end position="342"/>
    </location>
</feature>
<reference evidence="10 11" key="1">
    <citation type="submission" date="2018-07" db="EMBL/GenBank/DDBJ databases">
        <title>Draft Genome Assemblies for Five Robust Yarrowia lipolytica Strains Exhibiting High Lipid Production and Pentose Sugar Utilization and Sugar Alcohol Secretion from Undetoxified Lignocellulosic Biomass Hydrolysates.</title>
        <authorList>
            <consortium name="DOE Joint Genome Institute"/>
            <person name="Walker C."/>
            <person name="Ryu S."/>
            <person name="Na H."/>
            <person name="Zane M."/>
            <person name="LaButti K."/>
            <person name="Lipzen A."/>
            <person name="Haridas S."/>
            <person name="Barry K."/>
            <person name="Grigoriev I.V."/>
            <person name="Quarterman J."/>
            <person name="Slininger P."/>
            <person name="Dien B."/>
            <person name="Trinh C.T."/>
        </authorList>
    </citation>
    <scope>NUCLEOTIDE SEQUENCE [LARGE SCALE GENOMIC DNA]</scope>
    <source>
        <strain evidence="10 11">YB392</strain>
    </source>
</reference>
<feature type="transmembrane region" description="Helical" evidence="8">
    <location>
        <begin position="134"/>
        <end position="154"/>
    </location>
</feature>
<evidence type="ECO:0000256" key="5">
    <source>
        <dbReference type="ARBA" id="ARBA00023136"/>
    </source>
</evidence>
<feature type="transmembrane region" description="Helical" evidence="8">
    <location>
        <begin position="90"/>
        <end position="113"/>
    </location>
</feature>
<dbReference type="InterPro" id="IPR016439">
    <property type="entry name" value="Lag1/Lac1-like"/>
</dbReference>
<evidence type="ECO:0000256" key="8">
    <source>
        <dbReference type="SAM" id="Phobius"/>
    </source>
</evidence>
<evidence type="ECO:0000256" key="2">
    <source>
        <dbReference type="ARBA" id="ARBA00009808"/>
    </source>
</evidence>
<dbReference type="GO" id="GO:0046513">
    <property type="term" value="P:ceramide biosynthetic process"/>
    <property type="evidence" value="ECO:0007669"/>
    <property type="project" value="InterPro"/>
</dbReference>
<evidence type="ECO:0000256" key="7">
    <source>
        <dbReference type="SAM" id="MobiDB-lite"/>
    </source>
</evidence>
<keyword evidence="5 6" id="KW-0472">Membrane</keyword>
<organism evidence="10 11">
    <name type="scientific">Yarrowia lipolytica</name>
    <name type="common">Candida lipolytica</name>
    <dbReference type="NCBI Taxonomy" id="4952"/>
    <lineage>
        <taxon>Eukaryota</taxon>
        <taxon>Fungi</taxon>
        <taxon>Dikarya</taxon>
        <taxon>Ascomycota</taxon>
        <taxon>Saccharomycotina</taxon>
        <taxon>Dipodascomycetes</taxon>
        <taxon>Dipodascales</taxon>
        <taxon>Dipodascales incertae sedis</taxon>
        <taxon>Yarrowia</taxon>
    </lineage>
</organism>
<evidence type="ECO:0000256" key="4">
    <source>
        <dbReference type="ARBA" id="ARBA00022989"/>
    </source>
</evidence>
<protein>
    <submittedName>
        <fullName evidence="10">Longevity-assurance protein</fullName>
    </submittedName>
</protein>
<dbReference type="PROSITE" id="PS50922">
    <property type="entry name" value="TLC"/>
    <property type="match status" value="1"/>
</dbReference>
<dbReference type="VEuPathDB" id="FungiDB:YALI0_D04026g"/>
<dbReference type="GO" id="GO:0050291">
    <property type="term" value="F:sphingosine N-acyltransferase activity"/>
    <property type="evidence" value="ECO:0007669"/>
    <property type="project" value="InterPro"/>
</dbReference>
<dbReference type="VEuPathDB" id="FungiDB:YALI1_D05038g"/>
<dbReference type="PANTHER" id="PTHR12560:SF0">
    <property type="entry name" value="LD18904P"/>
    <property type="match status" value="1"/>
</dbReference>
<evidence type="ECO:0000313" key="10">
    <source>
        <dbReference type="EMBL" id="RDW27431.1"/>
    </source>
</evidence>
<proteinExistence type="inferred from homology"/>
<evidence type="ECO:0000256" key="6">
    <source>
        <dbReference type="PROSITE-ProRule" id="PRU00205"/>
    </source>
</evidence>
<feature type="transmembrane region" description="Helical" evidence="8">
    <location>
        <begin position="314"/>
        <end position="334"/>
    </location>
</feature>
<dbReference type="PANTHER" id="PTHR12560">
    <property type="entry name" value="LONGEVITY ASSURANCE FACTOR 1 LAG1"/>
    <property type="match status" value="1"/>
</dbReference>
<dbReference type="GO" id="GO:0016020">
    <property type="term" value="C:membrane"/>
    <property type="evidence" value="ECO:0007669"/>
    <property type="project" value="UniProtKB-SubCell"/>
</dbReference>